<accession>A0A0F9PT83</accession>
<comment type="caution">
    <text evidence="1">The sequence shown here is derived from an EMBL/GenBank/DDBJ whole genome shotgun (WGS) entry which is preliminary data.</text>
</comment>
<protein>
    <submittedName>
        <fullName evidence="1">Uncharacterized protein</fullName>
    </submittedName>
</protein>
<sequence length="74" mass="8346">MAIKFNVRITRQVLGDCVDRCGFCCLDDPPWTEIDDCLGRLALACNRVETLEASQRRLRAELKQTQAGRVGGEY</sequence>
<reference evidence="1" key="1">
    <citation type="journal article" date="2015" name="Nature">
        <title>Complex archaea that bridge the gap between prokaryotes and eukaryotes.</title>
        <authorList>
            <person name="Spang A."/>
            <person name="Saw J.H."/>
            <person name="Jorgensen S.L."/>
            <person name="Zaremba-Niedzwiedzka K."/>
            <person name="Martijn J."/>
            <person name="Lind A.E."/>
            <person name="van Eijk R."/>
            <person name="Schleper C."/>
            <person name="Guy L."/>
            <person name="Ettema T.J."/>
        </authorList>
    </citation>
    <scope>NUCLEOTIDE SEQUENCE</scope>
</reference>
<name>A0A0F9PT83_9ZZZZ</name>
<organism evidence="1">
    <name type="scientific">marine sediment metagenome</name>
    <dbReference type="NCBI Taxonomy" id="412755"/>
    <lineage>
        <taxon>unclassified sequences</taxon>
        <taxon>metagenomes</taxon>
        <taxon>ecological metagenomes</taxon>
    </lineage>
</organism>
<dbReference type="AlphaFoldDB" id="A0A0F9PT83"/>
<evidence type="ECO:0000313" key="1">
    <source>
        <dbReference type="EMBL" id="KKN04291.1"/>
    </source>
</evidence>
<gene>
    <name evidence="1" type="ORF">LCGC14_1098940</name>
</gene>
<proteinExistence type="predicted"/>
<dbReference type="EMBL" id="LAZR01004937">
    <property type="protein sequence ID" value="KKN04291.1"/>
    <property type="molecule type" value="Genomic_DNA"/>
</dbReference>